<evidence type="ECO:0000313" key="3">
    <source>
        <dbReference type="Proteomes" id="UP001432000"/>
    </source>
</evidence>
<dbReference type="RefSeq" id="WP_338888398.1">
    <property type="nucleotide sequence ID" value="NZ_CP147846.1"/>
</dbReference>
<accession>A0ABZ2PH01</accession>
<gene>
    <name evidence="2" type="ORF">WDS16_24360</name>
</gene>
<keyword evidence="1" id="KW-1133">Transmembrane helix</keyword>
<reference evidence="2 3" key="1">
    <citation type="submission" date="2024-03" db="EMBL/GenBank/DDBJ databases">
        <title>Natural products discovery in diverse microorganisms through a two-stage MS feature dereplication strategy.</title>
        <authorList>
            <person name="Zhang R."/>
        </authorList>
    </citation>
    <scope>NUCLEOTIDE SEQUENCE [LARGE SCALE GENOMIC DNA]</scope>
    <source>
        <strain evidence="2 3">18930</strain>
    </source>
</reference>
<protein>
    <recommendedName>
        <fullName evidence="4">Dynamin family protein</fullName>
    </recommendedName>
</protein>
<name>A0ABZ2PH01_9NOCA</name>
<keyword evidence="1" id="KW-0472">Membrane</keyword>
<dbReference type="Proteomes" id="UP001432000">
    <property type="component" value="Chromosome"/>
</dbReference>
<evidence type="ECO:0000256" key="1">
    <source>
        <dbReference type="SAM" id="Phobius"/>
    </source>
</evidence>
<sequence length="495" mass="52891">MIDLPNDMDSVVKRWFPPGVDSIASAREADPVGVFIAGTSGSGVSSIEAELDLLPGSRLERAPDVASAAVVLFVLDASAPLGRRALTDLASALESTTTGLLVNKIDVHRDWRDVQRAVAASIAEYVPRAVDASFWPTSATLAERARIAVDPRMRSTLYEESGIVDVHGFVESALTQHRDVLRERKYNAAVRDAAAGARQEILAKARAVTSVSNTAGLRAERARLVDVRDRTRAERSAALRSRMQLARSETIHDINDATRGYAVSARGAIESAGRAGLRHLHVELADQLALVASSVDSRLIERLRAVDIELALSAEPPPSGALIVDRAEPTVRSRGVEDKMMILVGASAGVGLGRIVMSPLSVVPALDIAVIPVSLVLGAVSAWWLVRSRTLVADRAHLRTWVADVSASARSGLEQGALARILATETAFSAATHETSRSVALSADTELERVESELRAAAERRAAVLAGCDRDLATLDRGIERFGGPIRSAYQPSER</sequence>
<evidence type="ECO:0008006" key="4">
    <source>
        <dbReference type="Google" id="ProtNLM"/>
    </source>
</evidence>
<organism evidence="2 3">
    <name type="scientific">Rhodococcus sovatensis</name>
    <dbReference type="NCBI Taxonomy" id="1805840"/>
    <lineage>
        <taxon>Bacteria</taxon>
        <taxon>Bacillati</taxon>
        <taxon>Actinomycetota</taxon>
        <taxon>Actinomycetes</taxon>
        <taxon>Mycobacteriales</taxon>
        <taxon>Nocardiaceae</taxon>
        <taxon>Rhodococcus</taxon>
    </lineage>
</organism>
<dbReference type="EMBL" id="CP147846">
    <property type="protein sequence ID" value="WXG68294.1"/>
    <property type="molecule type" value="Genomic_DNA"/>
</dbReference>
<feature type="transmembrane region" description="Helical" evidence="1">
    <location>
        <begin position="368"/>
        <end position="386"/>
    </location>
</feature>
<proteinExistence type="predicted"/>
<keyword evidence="1" id="KW-0812">Transmembrane</keyword>
<evidence type="ECO:0000313" key="2">
    <source>
        <dbReference type="EMBL" id="WXG68294.1"/>
    </source>
</evidence>
<keyword evidence="3" id="KW-1185">Reference proteome</keyword>